<keyword evidence="3" id="KW-1185">Reference proteome</keyword>
<comment type="caution">
    <text evidence="2">The sequence shown here is derived from an EMBL/GenBank/DDBJ whole genome shotgun (WGS) entry which is preliminary data.</text>
</comment>
<dbReference type="Gene3D" id="3.10.180.10">
    <property type="entry name" value="2,3-Dihydroxybiphenyl 1,2-Dioxygenase, domain 1"/>
    <property type="match status" value="1"/>
</dbReference>
<feature type="domain" description="Glyoxalase/fosfomycin resistance/dioxygenase" evidence="1">
    <location>
        <begin position="18"/>
        <end position="107"/>
    </location>
</feature>
<gene>
    <name evidence="2" type="ORF">B0T26DRAFT_743615</name>
</gene>
<evidence type="ECO:0000313" key="3">
    <source>
        <dbReference type="Proteomes" id="UP001172101"/>
    </source>
</evidence>
<dbReference type="GeneID" id="85327554"/>
<proteinExistence type="predicted"/>
<reference evidence="2" key="1">
    <citation type="submission" date="2023-06" db="EMBL/GenBank/DDBJ databases">
        <title>Genome-scale phylogeny and comparative genomics of the fungal order Sordariales.</title>
        <authorList>
            <consortium name="Lawrence Berkeley National Laboratory"/>
            <person name="Hensen N."/>
            <person name="Bonometti L."/>
            <person name="Westerberg I."/>
            <person name="Brannstrom I.O."/>
            <person name="Guillou S."/>
            <person name="Cros-Aarteil S."/>
            <person name="Calhoun S."/>
            <person name="Haridas S."/>
            <person name="Kuo A."/>
            <person name="Mondo S."/>
            <person name="Pangilinan J."/>
            <person name="Riley R."/>
            <person name="LaButti K."/>
            <person name="Andreopoulos B."/>
            <person name="Lipzen A."/>
            <person name="Chen C."/>
            <person name="Yanf M."/>
            <person name="Daum C."/>
            <person name="Ng V."/>
            <person name="Clum A."/>
            <person name="Steindorff A."/>
            <person name="Ohm R."/>
            <person name="Martin F."/>
            <person name="Silar P."/>
            <person name="Natvig D."/>
            <person name="Lalanne C."/>
            <person name="Gautier V."/>
            <person name="Ament-velasquez S.L."/>
            <person name="Kruys A."/>
            <person name="Hutchinson M.I."/>
            <person name="Powell A.J."/>
            <person name="Barry K."/>
            <person name="Miller A.N."/>
            <person name="Grigoriev I.V."/>
            <person name="Debuchy R."/>
            <person name="Gladieux P."/>
            <person name="Thoren M.H."/>
            <person name="Johannesson H."/>
        </authorList>
    </citation>
    <scope>NUCLEOTIDE SEQUENCE</scope>
    <source>
        <strain evidence="2">SMH2392-1A</strain>
    </source>
</reference>
<dbReference type="Proteomes" id="UP001172101">
    <property type="component" value="Unassembled WGS sequence"/>
</dbReference>
<sequence length="115" mass="12878">MQPPYILGHHSRNRSPHEFYSAVFNWKFKDTPGDPKKAEEVRQFDFNPDPTGTLATGRGGVCVYWLVKDVEQIGDAIEKAGGKMLSSTEKEGESGLYRFFEDTEGNLGGVYQFLG</sequence>
<accession>A0AA39ZZ34</accession>
<name>A0AA39ZZ34_9PEZI</name>
<evidence type="ECO:0000313" key="2">
    <source>
        <dbReference type="EMBL" id="KAK0706316.1"/>
    </source>
</evidence>
<protein>
    <recommendedName>
        <fullName evidence="1">Glyoxalase/fosfomycin resistance/dioxygenase domain-containing protein</fullName>
    </recommendedName>
</protein>
<dbReference type="Pfam" id="PF00903">
    <property type="entry name" value="Glyoxalase"/>
    <property type="match status" value="1"/>
</dbReference>
<organism evidence="2 3">
    <name type="scientific">Lasiosphaeria miniovina</name>
    <dbReference type="NCBI Taxonomy" id="1954250"/>
    <lineage>
        <taxon>Eukaryota</taxon>
        <taxon>Fungi</taxon>
        <taxon>Dikarya</taxon>
        <taxon>Ascomycota</taxon>
        <taxon>Pezizomycotina</taxon>
        <taxon>Sordariomycetes</taxon>
        <taxon>Sordariomycetidae</taxon>
        <taxon>Sordariales</taxon>
        <taxon>Lasiosphaeriaceae</taxon>
        <taxon>Lasiosphaeria</taxon>
    </lineage>
</organism>
<dbReference type="RefSeq" id="XP_060291410.1">
    <property type="nucleotide sequence ID" value="XM_060444284.1"/>
</dbReference>
<dbReference type="InterPro" id="IPR004360">
    <property type="entry name" value="Glyas_Fos-R_dOase_dom"/>
</dbReference>
<evidence type="ECO:0000259" key="1">
    <source>
        <dbReference type="Pfam" id="PF00903"/>
    </source>
</evidence>
<dbReference type="EMBL" id="JAUIRO010000007">
    <property type="protein sequence ID" value="KAK0706316.1"/>
    <property type="molecule type" value="Genomic_DNA"/>
</dbReference>
<dbReference type="SUPFAM" id="SSF54593">
    <property type="entry name" value="Glyoxalase/Bleomycin resistance protein/Dihydroxybiphenyl dioxygenase"/>
    <property type="match status" value="1"/>
</dbReference>
<dbReference type="AlphaFoldDB" id="A0AA39ZZ34"/>
<dbReference type="InterPro" id="IPR029068">
    <property type="entry name" value="Glyas_Bleomycin-R_OHBP_Dase"/>
</dbReference>